<protein>
    <submittedName>
        <fullName evidence="1">GpW family head-tail joining protein</fullName>
    </submittedName>
</protein>
<keyword evidence="2" id="KW-1185">Reference proteome</keyword>
<accession>A0ABV9LSC4</accession>
<evidence type="ECO:0000313" key="2">
    <source>
        <dbReference type="Proteomes" id="UP001595897"/>
    </source>
</evidence>
<proteinExistence type="predicted"/>
<dbReference type="Proteomes" id="UP001595897">
    <property type="component" value="Unassembled WGS sequence"/>
</dbReference>
<dbReference type="InterPro" id="IPR004174">
    <property type="entry name" value="GpW"/>
</dbReference>
<dbReference type="RefSeq" id="WP_382406129.1">
    <property type="nucleotide sequence ID" value="NZ_JBHSGU010000002.1"/>
</dbReference>
<dbReference type="EMBL" id="JBHSGU010000002">
    <property type="protein sequence ID" value="MFC4699381.1"/>
    <property type="molecule type" value="Genomic_DNA"/>
</dbReference>
<name>A0ABV9LSC4_9ALTE</name>
<gene>
    <name evidence="1" type="primary">gpW</name>
    <name evidence="1" type="ORF">ACFO4O_04310</name>
</gene>
<comment type="caution">
    <text evidence="1">The sequence shown here is derived from an EMBL/GenBank/DDBJ whole genome shotgun (WGS) entry which is preliminary data.</text>
</comment>
<organism evidence="1 2">
    <name type="scientific">Glaciecola siphonariae</name>
    <dbReference type="NCBI Taxonomy" id="521012"/>
    <lineage>
        <taxon>Bacteria</taxon>
        <taxon>Pseudomonadati</taxon>
        <taxon>Pseudomonadota</taxon>
        <taxon>Gammaproteobacteria</taxon>
        <taxon>Alteromonadales</taxon>
        <taxon>Alteromonadaceae</taxon>
        <taxon>Glaciecola</taxon>
    </lineage>
</organism>
<dbReference type="Gene3D" id="3.30.1580.10">
    <property type="entry name" value="Head-to-tail joining protein W"/>
    <property type="match status" value="1"/>
</dbReference>
<reference evidence="2" key="1">
    <citation type="journal article" date="2019" name="Int. J. Syst. Evol. Microbiol.">
        <title>The Global Catalogue of Microorganisms (GCM) 10K type strain sequencing project: providing services to taxonomists for standard genome sequencing and annotation.</title>
        <authorList>
            <consortium name="The Broad Institute Genomics Platform"/>
            <consortium name="The Broad Institute Genome Sequencing Center for Infectious Disease"/>
            <person name="Wu L."/>
            <person name="Ma J."/>
        </authorList>
    </citation>
    <scope>NUCLEOTIDE SEQUENCE [LARGE SCALE GENOMIC DNA]</scope>
    <source>
        <strain evidence="2">KACC 12507</strain>
    </source>
</reference>
<dbReference type="SUPFAM" id="SSF64210">
    <property type="entry name" value="Head-to-tail joining protein W, gpW"/>
    <property type="match status" value="1"/>
</dbReference>
<evidence type="ECO:0000313" key="1">
    <source>
        <dbReference type="EMBL" id="MFC4699381.1"/>
    </source>
</evidence>
<dbReference type="InterPro" id="IPR036626">
    <property type="entry name" value="GpW_sf"/>
</dbReference>
<dbReference type="Pfam" id="PF02831">
    <property type="entry name" value="gpW"/>
    <property type="match status" value="1"/>
</dbReference>
<sequence length="70" mass="7563">MAVNQSAQLDEAISARHKLLTGGTVAKVTKDGTTVEYTRASLPELSRYIESLSQSVNGRSNRRAPAGVRF</sequence>